<dbReference type="CDD" id="cd01563">
    <property type="entry name" value="Thr-synth_1"/>
    <property type="match status" value="1"/>
</dbReference>
<dbReference type="AlphaFoldDB" id="A0A5C4XA36"/>
<proteinExistence type="predicted"/>
<sequence length="410" mass="43552">MTTLGFTLTCLRCQHVVPATFPITSEGCPLCSATAPSNFKATYPIHWNLNFWHPGTVPSIWRYAAMLPISPQHQETLGEGLTPLSPLSRLGPALGVPDLMLKDESRNPTGSHKDRFSAVFISYARQRGYSTVATASSGNAGASLAAYASKSGIRCVVATTSDGPRAMSAQIDAFGATMLPFAQKQDRWRFLAKASVENGWLIASPFRAPVIGSHPVGIEGYKTLAYELVEQLGGKAPDWCVLPVCYGDALAGLWQGFVDLSGLGIINKLPRLVAAEAYGSLAQALFNGRDDVAAVPRSFETVAVSIGATQSSYQALRAIKQSDGIACPLTNLELFEMRSQLAKTEGVFAELSSVASLAAIRRLAMSGQISSGDTVIAVTTASGLKDLDFSDSASKPKVVFRSPQEAMAVL</sequence>
<keyword evidence="5" id="KW-1185">Reference proteome</keyword>
<dbReference type="SUPFAM" id="SSF53686">
    <property type="entry name" value="Tryptophan synthase beta subunit-like PLP-dependent enzymes"/>
    <property type="match status" value="1"/>
</dbReference>
<dbReference type="Proteomes" id="UP000311605">
    <property type="component" value="Unassembled WGS sequence"/>
</dbReference>
<evidence type="ECO:0000313" key="5">
    <source>
        <dbReference type="Proteomes" id="UP000311605"/>
    </source>
</evidence>
<evidence type="ECO:0000259" key="3">
    <source>
        <dbReference type="Pfam" id="PF00291"/>
    </source>
</evidence>
<dbReference type="Gene3D" id="3.40.50.1100">
    <property type="match status" value="2"/>
</dbReference>
<protein>
    <submittedName>
        <fullName evidence="4">Pyridoxal-phosphate dependent enzyme</fullName>
    </submittedName>
</protein>
<dbReference type="InterPro" id="IPR050214">
    <property type="entry name" value="Cys_Synth/Cystath_Beta-Synth"/>
</dbReference>
<dbReference type="OrthoDB" id="9778118at2"/>
<gene>
    <name evidence="4" type="ORF">FHP24_26445</name>
</gene>
<dbReference type="GO" id="GO:1901605">
    <property type="term" value="P:alpha-amino acid metabolic process"/>
    <property type="evidence" value="ECO:0007669"/>
    <property type="project" value="UniProtKB-ARBA"/>
</dbReference>
<dbReference type="RefSeq" id="WP_139679234.1">
    <property type="nucleotide sequence ID" value="NZ_VDMN01000009.1"/>
</dbReference>
<dbReference type="PANTHER" id="PTHR10314">
    <property type="entry name" value="CYSTATHIONINE BETA-SYNTHASE"/>
    <property type="match status" value="1"/>
</dbReference>
<feature type="domain" description="Tryptophan synthase beta chain-like PALP" evidence="3">
    <location>
        <begin position="76"/>
        <end position="379"/>
    </location>
</feature>
<dbReference type="InterPro" id="IPR001926">
    <property type="entry name" value="TrpB-like_PALP"/>
</dbReference>
<evidence type="ECO:0000256" key="1">
    <source>
        <dbReference type="ARBA" id="ARBA00001933"/>
    </source>
</evidence>
<name>A0A5C4XA36_9HYPH</name>
<organism evidence="4 5">
    <name type="scientific">Aliirhizobium smilacinae</name>
    <dbReference type="NCBI Taxonomy" id="1395944"/>
    <lineage>
        <taxon>Bacteria</taxon>
        <taxon>Pseudomonadati</taxon>
        <taxon>Pseudomonadota</taxon>
        <taxon>Alphaproteobacteria</taxon>
        <taxon>Hyphomicrobiales</taxon>
        <taxon>Rhizobiaceae</taxon>
        <taxon>Aliirhizobium</taxon>
    </lineage>
</organism>
<reference evidence="4 5" key="1">
    <citation type="submission" date="2019-06" db="EMBL/GenBank/DDBJ databases">
        <title>The draft genome of Rhizobium smilacinae PTYR-5.</title>
        <authorList>
            <person name="Liu L."/>
            <person name="Li L."/>
            <person name="Zhang X."/>
        </authorList>
    </citation>
    <scope>NUCLEOTIDE SEQUENCE [LARGE SCALE GENOMIC DNA]</scope>
    <source>
        <strain evidence="4 5">PTYR-5</strain>
    </source>
</reference>
<comment type="caution">
    <text evidence="4">The sequence shown here is derived from an EMBL/GenBank/DDBJ whole genome shotgun (WGS) entry which is preliminary data.</text>
</comment>
<evidence type="ECO:0000313" key="4">
    <source>
        <dbReference type="EMBL" id="TNM60336.1"/>
    </source>
</evidence>
<keyword evidence="2" id="KW-0663">Pyridoxal phosphate</keyword>
<dbReference type="Pfam" id="PF00291">
    <property type="entry name" value="PALP"/>
    <property type="match status" value="1"/>
</dbReference>
<evidence type="ECO:0000256" key="2">
    <source>
        <dbReference type="ARBA" id="ARBA00022898"/>
    </source>
</evidence>
<dbReference type="EMBL" id="VDMN01000009">
    <property type="protein sequence ID" value="TNM60336.1"/>
    <property type="molecule type" value="Genomic_DNA"/>
</dbReference>
<dbReference type="InterPro" id="IPR036052">
    <property type="entry name" value="TrpB-like_PALP_sf"/>
</dbReference>
<accession>A0A5C4XA36</accession>
<comment type="cofactor">
    <cofactor evidence="1">
        <name>pyridoxal 5'-phosphate</name>
        <dbReference type="ChEBI" id="CHEBI:597326"/>
    </cofactor>
</comment>